<evidence type="ECO:0008006" key="6">
    <source>
        <dbReference type="Google" id="ProtNLM"/>
    </source>
</evidence>
<dbReference type="Proteomes" id="UP001212152">
    <property type="component" value="Unassembled WGS sequence"/>
</dbReference>
<evidence type="ECO:0000313" key="4">
    <source>
        <dbReference type="EMBL" id="KAJ3181211.1"/>
    </source>
</evidence>
<reference evidence="4" key="1">
    <citation type="submission" date="2020-05" db="EMBL/GenBank/DDBJ databases">
        <title>Phylogenomic resolution of chytrid fungi.</title>
        <authorList>
            <person name="Stajich J.E."/>
            <person name="Amses K."/>
            <person name="Simmons R."/>
            <person name="Seto K."/>
            <person name="Myers J."/>
            <person name="Bonds A."/>
            <person name="Quandt C.A."/>
            <person name="Barry K."/>
            <person name="Liu P."/>
            <person name="Grigoriev I."/>
            <person name="Longcore J.E."/>
            <person name="James T.Y."/>
        </authorList>
    </citation>
    <scope>NUCLEOTIDE SEQUENCE</scope>
    <source>
        <strain evidence="4">JEL0379</strain>
    </source>
</reference>
<proteinExistence type="predicted"/>
<feature type="region of interest" description="Disordered" evidence="3">
    <location>
        <begin position="149"/>
        <end position="206"/>
    </location>
</feature>
<dbReference type="AlphaFoldDB" id="A0AAD5TPW1"/>
<sequence length="206" mass="22014">MSSSYDELKDALRTSLTQTNHLPHIRAQLRAHVFRLLHDPSGDSDSIPPPPPPSAETSLLNDVVREYLHAMGYRHACAVFTDEAACDASRPVDRQKLMRGLLIEEDERNAYPPDLPLLHGLALRNVAAAEIAAVARGASPVAAASKGSAAAVPRAPPVAAASKGSAAAVPRAPPTRKPPRRRSRDKHRDTESASSSTSSVSNKENK</sequence>
<dbReference type="Gene3D" id="1.20.960.40">
    <property type="match status" value="1"/>
</dbReference>
<feature type="compositionally biased region" description="Low complexity" evidence="3">
    <location>
        <begin position="192"/>
        <end position="206"/>
    </location>
</feature>
<evidence type="ECO:0000256" key="3">
    <source>
        <dbReference type="SAM" id="MobiDB-lite"/>
    </source>
</evidence>
<keyword evidence="1" id="KW-0963">Cytoplasm</keyword>
<evidence type="ECO:0000256" key="1">
    <source>
        <dbReference type="ARBA" id="ARBA00022490"/>
    </source>
</evidence>
<comment type="caution">
    <text evidence="4">The sequence shown here is derived from an EMBL/GenBank/DDBJ whole genome shotgun (WGS) entry which is preliminary data.</text>
</comment>
<organism evidence="4 5">
    <name type="scientific">Geranomyces variabilis</name>
    <dbReference type="NCBI Taxonomy" id="109894"/>
    <lineage>
        <taxon>Eukaryota</taxon>
        <taxon>Fungi</taxon>
        <taxon>Fungi incertae sedis</taxon>
        <taxon>Chytridiomycota</taxon>
        <taxon>Chytridiomycota incertae sedis</taxon>
        <taxon>Chytridiomycetes</taxon>
        <taxon>Spizellomycetales</taxon>
        <taxon>Powellomycetaceae</taxon>
        <taxon>Geranomyces</taxon>
    </lineage>
</organism>
<gene>
    <name evidence="4" type="ORF">HDU87_001340</name>
</gene>
<evidence type="ECO:0000313" key="5">
    <source>
        <dbReference type="Proteomes" id="UP001212152"/>
    </source>
</evidence>
<protein>
    <recommendedName>
        <fullName evidence="6">LisH domain-containing protein</fullName>
    </recommendedName>
</protein>
<keyword evidence="2" id="KW-0206">Cytoskeleton</keyword>
<evidence type="ECO:0000256" key="2">
    <source>
        <dbReference type="ARBA" id="ARBA00023212"/>
    </source>
</evidence>
<dbReference type="EMBL" id="JADGJQ010000013">
    <property type="protein sequence ID" value="KAJ3181211.1"/>
    <property type="molecule type" value="Genomic_DNA"/>
</dbReference>
<accession>A0AAD5TPW1</accession>
<dbReference type="PANTHER" id="PTHR15431:SF9">
    <property type="entry name" value="CENTROSOMAL PROTEIN 43"/>
    <property type="match status" value="1"/>
</dbReference>
<name>A0AAD5TPW1_9FUNG</name>
<dbReference type="PANTHER" id="PTHR15431">
    <property type="entry name" value="FGFR1 ONCOGENE PARTNER/LISH DOMAIN-CONTAINING PROTEIN"/>
    <property type="match status" value="1"/>
</dbReference>
<keyword evidence="5" id="KW-1185">Reference proteome</keyword>
<feature type="compositionally biased region" description="Low complexity" evidence="3">
    <location>
        <begin position="149"/>
        <end position="170"/>
    </location>
</feature>